<dbReference type="AlphaFoldDB" id="A0A1H3X0C6"/>
<protein>
    <recommendedName>
        <fullName evidence="1">DUF8101 domain-containing protein</fullName>
    </recommendedName>
</protein>
<evidence type="ECO:0000313" key="2">
    <source>
        <dbReference type="EMBL" id="SDZ92124.1"/>
    </source>
</evidence>
<evidence type="ECO:0000259" key="1">
    <source>
        <dbReference type="Pfam" id="PF26403"/>
    </source>
</evidence>
<feature type="domain" description="DUF8101" evidence="1">
    <location>
        <begin position="3"/>
        <end position="73"/>
    </location>
</feature>
<dbReference type="Pfam" id="PF26403">
    <property type="entry name" value="DUF8101"/>
    <property type="match status" value="1"/>
</dbReference>
<dbReference type="OrthoDB" id="302571at2157"/>
<name>A0A1H3X0C6_9EURY</name>
<dbReference type="RefSeq" id="WP_092632930.1">
    <property type="nucleotide sequence ID" value="NZ_FNQT01000001.1"/>
</dbReference>
<organism evidence="2 3">
    <name type="scientific">Haloplanus vescus</name>
    <dbReference type="NCBI Taxonomy" id="555874"/>
    <lineage>
        <taxon>Archaea</taxon>
        <taxon>Methanobacteriati</taxon>
        <taxon>Methanobacteriota</taxon>
        <taxon>Stenosarchaea group</taxon>
        <taxon>Halobacteria</taxon>
        <taxon>Halobacteriales</taxon>
        <taxon>Haloferacaceae</taxon>
        <taxon>Haloplanus</taxon>
    </lineage>
</organism>
<dbReference type="EMBL" id="FNQT01000001">
    <property type="protein sequence ID" value="SDZ92124.1"/>
    <property type="molecule type" value="Genomic_DNA"/>
</dbReference>
<dbReference type="Proteomes" id="UP000236755">
    <property type="component" value="Unassembled WGS sequence"/>
</dbReference>
<evidence type="ECO:0000313" key="3">
    <source>
        <dbReference type="Proteomes" id="UP000236755"/>
    </source>
</evidence>
<proteinExistence type="predicted"/>
<dbReference type="STRING" id="555874.SAMN04488065_1229"/>
<sequence length="88" mass="9423">MEQDLSGDVVDVLGQLFDAGATALDARDADTARQVLTSAETVATNKLPHGEFRTAVLADCERTLTLLDAEEFDDAAAKSADIAHRFED</sequence>
<dbReference type="InterPro" id="IPR058414">
    <property type="entry name" value="DUF8101"/>
</dbReference>
<gene>
    <name evidence="2" type="ORF">SAMN04488065_1229</name>
</gene>
<reference evidence="2 3" key="1">
    <citation type="submission" date="2016-10" db="EMBL/GenBank/DDBJ databases">
        <authorList>
            <person name="de Groot N.N."/>
        </authorList>
    </citation>
    <scope>NUCLEOTIDE SEQUENCE [LARGE SCALE GENOMIC DNA]</scope>
    <source>
        <strain evidence="2 3">CGMCC 1.8712</strain>
    </source>
</reference>
<accession>A0A1H3X0C6</accession>
<keyword evidence="3" id="KW-1185">Reference proteome</keyword>